<keyword evidence="2" id="KW-1185">Reference proteome</keyword>
<dbReference type="Proteomes" id="UP000001192">
    <property type="component" value="Plasmid pBPHY01"/>
</dbReference>
<sequence length="80" mass="9423">MWVRMFSQQTRFRMARLAAFKVHDRNVHTVQYGVAGVSLFPVSRLWHLVIAKTHIDSVHDARTLCKAITSRRKRNVRSLY</sequence>
<dbReference type="EMBL" id="CP001045">
    <property type="protein sequence ID" value="ACC75980.1"/>
    <property type="molecule type" value="Genomic_DNA"/>
</dbReference>
<dbReference type="KEGG" id="bph:Bphy_6974"/>
<protein>
    <submittedName>
        <fullName evidence="1">Uncharacterized protein</fullName>
    </submittedName>
</protein>
<evidence type="ECO:0000313" key="1">
    <source>
        <dbReference type="EMBL" id="ACC75980.1"/>
    </source>
</evidence>
<keyword evidence="1" id="KW-0614">Plasmid</keyword>
<name>B2JTS7_PARP8</name>
<accession>B2JTS7</accession>
<organism evidence="1 2">
    <name type="scientific">Paraburkholderia phymatum (strain DSM 17167 / CIP 108236 / LMG 21445 / STM815)</name>
    <name type="common">Burkholderia phymatum</name>
    <dbReference type="NCBI Taxonomy" id="391038"/>
    <lineage>
        <taxon>Bacteria</taxon>
        <taxon>Pseudomonadati</taxon>
        <taxon>Pseudomonadota</taxon>
        <taxon>Betaproteobacteria</taxon>
        <taxon>Burkholderiales</taxon>
        <taxon>Burkholderiaceae</taxon>
        <taxon>Paraburkholderia</taxon>
    </lineage>
</organism>
<dbReference type="AlphaFoldDB" id="B2JTS7"/>
<reference evidence="2" key="1">
    <citation type="journal article" date="2014" name="Stand. Genomic Sci.">
        <title>Complete genome sequence of Burkholderia phymatum STM815(T), a broad host range and efficient nitrogen-fixing symbiont of Mimosa species.</title>
        <authorList>
            <person name="Moulin L."/>
            <person name="Klonowska A."/>
            <person name="Caroline B."/>
            <person name="Booth K."/>
            <person name="Vriezen J.A."/>
            <person name="Melkonian R."/>
            <person name="James E.K."/>
            <person name="Young J.P."/>
            <person name="Bena G."/>
            <person name="Hauser L."/>
            <person name="Land M."/>
            <person name="Kyrpides N."/>
            <person name="Bruce D."/>
            <person name="Chain P."/>
            <person name="Copeland A."/>
            <person name="Pitluck S."/>
            <person name="Woyke T."/>
            <person name="Lizotte-Waniewski M."/>
            <person name="Bristow J."/>
            <person name="Riley M."/>
        </authorList>
    </citation>
    <scope>NUCLEOTIDE SEQUENCE [LARGE SCALE GENOMIC DNA]</scope>
    <source>
        <strain evidence="2">DSM 17167 / CIP 108236 / LMG 21445 / STM815</strain>
        <plasmid evidence="2">Plasmid pBPHY01</plasmid>
    </source>
</reference>
<proteinExistence type="predicted"/>
<evidence type="ECO:0000313" key="2">
    <source>
        <dbReference type="Proteomes" id="UP000001192"/>
    </source>
</evidence>
<geneLocation type="plasmid" evidence="1 2">
    <name>pBPHY01</name>
</geneLocation>
<dbReference type="HOGENOM" id="CLU_2582971_0_0_4"/>
<gene>
    <name evidence="1" type="ordered locus">Bphy_6974</name>
</gene>